<dbReference type="EMBL" id="CQPA01000010">
    <property type="protein sequence ID" value="CNU04966.1"/>
    <property type="molecule type" value="Genomic_DNA"/>
</dbReference>
<proteinExistence type="predicted"/>
<evidence type="ECO:0000313" key="1">
    <source>
        <dbReference type="EMBL" id="CNU04966.1"/>
    </source>
</evidence>
<reference evidence="1 2" key="1">
    <citation type="submission" date="2015-03" db="EMBL/GenBank/DDBJ databases">
        <authorList>
            <consortium name="Pathogen Informatics"/>
        </authorList>
    </citation>
    <scope>NUCLEOTIDE SEQUENCE [LARGE SCALE GENOMIC DNA]</scope>
    <source>
        <strain evidence="1 2">A1104</strain>
    </source>
</reference>
<sequence>MRGRLRVYVCRRFNRGLNRSLFLNNLLFFGLFLLLLFITEAQPGKEATFFLFCHLRLHPSRRYIHGS</sequence>
<evidence type="ECO:0000313" key="2">
    <source>
        <dbReference type="Proteomes" id="UP000041314"/>
    </source>
</evidence>
<organism evidence="1 2">
    <name type="scientific">Salmonella enterica subsp. enterica serovar Bovismorbificans</name>
    <dbReference type="NCBI Taxonomy" id="58097"/>
    <lineage>
        <taxon>Bacteria</taxon>
        <taxon>Pseudomonadati</taxon>
        <taxon>Pseudomonadota</taxon>
        <taxon>Gammaproteobacteria</taxon>
        <taxon>Enterobacterales</taxon>
        <taxon>Enterobacteriaceae</taxon>
        <taxon>Salmonella</taxon>
    </lineage>
</organism>
<protein>
    <submittedName>
        <fullName evidence="1">Uncharacterized protein</fullName>
    </submittedName>
</protein>
<dbReference type="AlphaFoldDB" id="A0A655CBD0"/>
<accession>A0A655CBD0</accession>
<gene>
    <name evidence="1" type="ORF">ERS008198_01762</name>
</gene>
<name>A0A655CBD0_SALET</name>
<dbReference type="Proteomes" id="UP000041314">
    <property type="component" value="Unassembled WGS sequence"/>
</dbReference>